<gene>
    <name evidence="1" type="ORF">CLIB1444_03S04764</name>
</gene>
<reference evidence="1" key="1">
    <citation type="submission" date="2022-06" db="EMBL/GenBank/DDBJ databases">
        <authorList>
            <person name="Legras J.-L."/>
            <person name="Devillers H."/>
            <person name="Grondin C."/>
        </authorList>
    </citation>
    <scope>NUCLEOTIDE SEQUENCE</scope>
    <source>
        <strain evidence="1">CLIB 1444</strain>
    </source>
</reference>
<dbReference type="Proteomes" id="UP001152531">
    <property type="component" value="Unassembled WGS sequence"/>
</dbReference>
<name>A0ACA9Y5W3_9ASCO</name>
<keyword evidence="2" id="KW-1185">Reference proteome</keyword>
<protein>
    <submittedName>
        <fullName evidence="1">Uncharacterized protein</fullName>
    </submittedName>
</protein>
<sequence>MISITGIENLIDQYTSNLNESKDPIITGYEIKKIKHDIIDIKLQLNHFKSNKKYTSINEKLSGLQFIIDQKSHELKKTIKEPTPEVTQEKVESVPIPETKDDYNELRQRLLSSSTVLERTNNSNDYHENLQEDILQDLSNLASDLKNGAIQLSYKLVEDEKLMSKTQENLHSNENFMSIVGTNLNSYVMNKSGGKISFWFLVKTMLSIFVAFLMMIIIIKILPKM</sequence>
<evidence type="ECO:0000313" key="1">
    <source>
        <dbReference type="EMBL" id="CAH6720117.1"/>
    </source>
</evidence>
<accession>A0ACA9Y5W3</accession>
<organism evidence="1 2">
    <name type="scientific">[Candida] jaroonii</name>
    <dbReference type="NCBI Taxonomy" id="467808"/>
    <lineage>
        <taxon>Eukaryota</taxon>
        <taxon>Fungi</taxon>
        <taxon>Dikarya</taxon>
        <taxon>Ascomycota</taxon>
        <taxon>Saccharomycotina</taxon>
        <taxon>Pichiomycetes</taxon>
        <taxon>Debaryomycetaceae</taxon>
        <taxon>Yamadazyma</taxon>
    </lineage>
</organism>
<dbReference type="EMBL" id="CALSDN010000003">
    <property type="protein sequence ID" value="CAH6720117.1"/>
    <property type="molecule type" value="Genomic_DNA"/>
</dbReference>
<comment type="caution">
    <text evidence="1">The sequence shown here is derived from an EMBL/GenBank/DDBJ whole genome shotgun (WGS) entry which is preliminary data.</text>
</comment>
<evidence type="ECO:0000313" key="2">
    <source>
        <dbReference type="Proteomes" id="UP001152531"/>
    </source>
</evidence>
<proteinExistence type="predicted"/>